<organism evidence="1 2">
    <name type="scientific">Rhizobium rosettiformans</name>
    <dbReference type="NCBI Taxonomy" id="1368430"/>
    <lineage>
        <taxon>Bacteria</taxon>
        <taxon>Pseudomonadati</taxon>
        <taxon>Pseudomonadota</taxon>
        <taxon>Alphaproteobacteria</taxon>
        <taxon>Hyphomicrobiales</taxon>
        <taxon>Rhizobiaceae</taxon>
        <taxon>Rhizobium/Agrobacterium group</taxon>
        <taxon>Rhizobium</taxon>
    </lineage>
</organism>
<evidence type="ECO:0000313" key="1">
    <source>
        <dbReference type="EMBL" id="QRF52475.1"/>
    </source>
</evidence>
<gene>
    <name evidence="1" type="ORF">D4A92_14075</name>
</gene>
<dbReference type="Proteomes" id="UP000596351">
    <property type="component" value="Chromosome"/>
</dbReference>
<dbReference type="RefSeq" id="WP_203014271.1">
    <property type="nucleotide sequence ID" value="NZ_CP032405.1"/>
</dbReference>
<evidence type="ECO:0000313" key="2">
    <source>
        <dbReference type="Proteomes" id="UP000596351"/>
    </source>
</evidence>
<protein>
    <submittedName>
        <fullName evidence="1">Uncharacterized protein</fullName>
    </submittedName>
</protein>
<keyword evidence="2" id="KW-1185">Reference proteome</keyword>
<dbReference type="EMBL" id="CP032405">
    <property type="protein sequence ID" value="QRF52475.1"/>
    <property type="molecule type" value="Genomic_DNA"/>
</dbReference>
<proteinExistence type="predicted"/>
<name>A0ABX7EWZ7_9HYPH</name>
<accession>A0ABX7EWZ7</accession>
<sequence>MAKFSEQMQSIFDRYTEEVDSGPVSLDDVATWAISEGLFKPQPRDVVKICREALAESLRQEKRVDSNGRRYRAKHSVRTNIGGVQLSLWADIDTAPRSFMEKSFSQRRKAIADDCFQIKQDVDHFNEVNPTELPLLVVLDFTDDVAEMEAAGRVGRDEDDEAA</sequence>
<reference evidence="1 2" key="1">
    <citation type="submission" date="2018-09" db="EMBL/GenBank/DDBJ databases">
        <title>Rhizobium sp. MAE2-X.</title>
        <authorList>
            <person name="Lee Y."/>
            <person name="Jeon C.O."/>
        </authorList>
    </citation>
    <scope>NUCLEOTIDE SEQUENCE [LARGE SCALE GENOMIC DNA]</scope>
    <source>
        <strain evidence="1 2">MAE2-X</strain>
    </source>
</reference>